<feature type="compositionally biased region" description="Basic and acidic residues" evidence="2">
    <location>
        <begin position="512"/>
        <end position="524"/>
    </location>
</feature>
<evidence type="ECO:0000313" key="4">
    <source>
        <dbReference type="EMBL" id="KAK9816048.1"/>
    </source>
</evidence>
<name>A0AAW1Q195_9CHLO</name>
<feature type="region of interest" description="Disordered" evidence="2">
    <location>
        <begin position="591"/>
        <end position="689"/>
    </location>
</feature>
<dbReference type="AlphaFoldDB" id="A0AAW1Q195"/>
<reference evidence="4 5" key="1">
    <citation type="journal article" date="2024" name="Nat. Commun.">
        <title>Phylogenomics reveals the evolutionary origins of lichenization in chlorophyte algae.</title>
        <authorList>
            <person name="Puginier C."/>
            <person name="Libourel C."/>
            <person name="Otte J."/>
            <person name="Skaloud P."/>
            <person name="Haon M."/>
            <person name="Grisel S."/>
            <person name="Petersen M."/>
            <person name="Berrin J.G."/>
            <person name="Delaux P.M."/>
            <person name="Dal Grande F."/>
            <person name="Keller J."/>
        </authorList>
    </citation>
    <scope>NUCLEOTIDE SEQUENCE [LARGE SCALE GENOMIC DNA]</scope>
    <source>
        <strain evidence="4 5">SAG 2145</strain>
    </source>
</reference>
<dbReference type="InterPro" id="IPR000195">
    <property type="entry name" value="Rab-GAP-TBC_dom"/>
</dbReference>
<feature type="compositionally biased region" description="Polar residues" evidence="2">
    <location>
        <begin position="739"/>
        <end position="748"/>
    </location>
</feature>
<comment type="caution">
    <text evidence="4">The sequence shown here is derived from an EMBL/GenBank/DDBJ whole genome shotgun (WGS) entry which is preliminary data.</text>
</comment>
<keyword evidence="5" id="KW-1185">Reference proteome</keyword>
<dbReference type="PROSITE" id="PS50086">
    <property type="entry name" value="TBC_RABGAP"/>
    <property type="match status" value="1"/>
</dbReference>
<feature type="compositionally biased region" description="Polar residues" evidence="2">
    <location>
        <begin position="206"/>
        <end position="218"/>
    </location>
</feature>
<dbReference type="InterPro" id="IPR050302">
    <property type="entry name" value="Rab_GAP_TBC_domain"/>
</dbReference>
<feature type="compositionally biased region" description="Low complexity" evidence="2">
    <location>
        <begin position="749"/>
        <end position="762"/>
    </location>
</feature>
<protein>
    <recommendedName>
        <fullName evidence="3">Rab-GAP TBC domain-containing protein</fullName>
    </recommendedName>
</protein>
<organism evidence="4 5">
    <name type="scientific">Apatococcus lobatus</name>
    <dbReference type="NCBI Taxonomy" id="904363"/>
    <lineage>
        <taxon>Eukaryota</taxon>
        <taxon>Viridiplantae</taxon>
        <taxon>Chlorophyta</taxon>
        <taxon>core chlorophytes</taxon>
        <taxon>Trebouxiophyceae</taxon>
        <taxon>Chlorellales</taxon>
        <taxon>Chlorellaceae</taxon>
        <taxon>Apatococcus</taxon>
    </lineage>
</organism>
<dbReference type="EMBL" id="JALJOS010000094">
    <property type="protein sequence ID" value="KAK9816048.1"/>
    <property type="molecule type" value="Genomic_DNA"/>
</dbReference>
<dbReference type="Gene3D" id="1.10.8.270">
    <property type="entry name" value="putative rabgap domain of human tbc1 domain family member 14 like domains"/>
    <property type="match status" value="1"/>
</dbReference>
<feature type="compositionally biased region" description="Polar residues" evidence="2">
    <location>
        <begin position="598"/>
        <end position="610"/>
    </location>
</feature>
<dbReference type="PANTHER" id="PTHR47219:SF20">
    <property type="entry name" value="TBC1 DOMAIN FAMILY MEMBER 2B"/>
    <property type="match status" value="1"/>
</dbReference>
<evidence type="ECO:0000256" key="2">
    <source>
        <dbReference type="SAM" id="MobiDB-lite"/>
    </source>
</evidence>
<feature type="region of interest" description="Disordered" evidence="2">
    <location>
        <begin position="739"/>
        <end position="790"/>
    </location>
</feature>
<feature type="compositionally biased region" description="Low complexity" evidence="2">
    <location>
        <begin position="548"/>
        <end position="561"/>
    </location>
</feature>
<evidence type="ECO:0000259" key="3">
    <source>
        <dbReference type="PROSITE" id="PS50086"/>
    </source>
</evidence>
<dbReference type="FunFam" id="1.10.8.270:FF:000026">
    <property type="entry name" value="TBC (Tre-2/Bub2/Cdc16) domain family"/>
    <property type="match status" value="1"/>
</dbReference>
<accession>A0AAW1Q195</accession>
<feature type="region of interest" description="Disordered" evidence="2">
    <location>
        <begin position="134"/>
        <end position="163"/>
    </location>
</feature>
<dbReference type="Pfam" id="PF00566">
    <property type="entry name" value="RabGAP-TBC"/>
    <property type="match status" value="1"/>
</dbReference>
<gene>
    <name evidence="4" type="ORF">WJX74_008309</name>
</gene>
<feature type="domain" description="Rab-GAP TBC" evidence="3">
    <location>
        <begin position="101"/>
        <end position="430"/>
    </location>
</feature>
<feature type="compositionally biased region" description="Low complexity" evidence="2">
    <location>
        <begin position="263"/>
        <end position="273"/>
    </location>
</feature>
<keyword evidence="1" id="KW-0175">Coiled coil</keyword>
<feature type="region of interest" description="Disordered" evidence="2">
    <location>
        <begin position="512"/>
        <end position="568"/>
    </location>
</feature>
<evidence type="ECO:0000313" key="5">
    <source>
        <dbReference type="Proteomes" id="UP001438707"/>
    </source>
</evidence>
<dbReference type="SUPFAM" id="SSF47923">
    <property type="entry name" value="Ypt/Rab-GAP domain of gyp1p"/>
    <property type="match status" value="2"/>
</dbReference>
<evidence type="ECO:0000256" key="1">
    <source>
        <dbReference type="SAM" id="Coils"/>
    </source>
</evidence>
<dbReference type="GO" id="GO:0005096">
    <property type="term" value="F:GTPase activator activity"/>
    <property type="evidence" value="ECO:0007669"/>
    <property type="project" value="TreeGrafter"/>
</dbReference>
<dbReference type="PANTHER" id="PTHR47219">
    <property type="entry name" value="RAB GTPASE-ACTIVATING PROTEIN 1-LIKE"/>
    <property type="match status" value="1"/>
</dbReference>
<dbReference type="SMART" id="SM00164">
    <property type="entry name" value="TBC"/>
    <property type="match status" value="1"/>
</dbReference>
<feature type="region of interest" description="Disordered" evidence="2">
    <location>
        <begin position="195"/>
        <end position="232"/>
    </location>
</feature>
<feature type="compositionally biased region" description="Basic residues" evidence="2">
    <location>
        <begin position="134"/>
        <end position="145"/>
    </location>
</feature>
<dbReference type="Gene3D" id="1.10.472.80">
    <property type="entry name" value="Ypt/Rab-GAP domain of gyp1p, domain 3"/>
    <property type="match status" value="1"/>
</dbReference>
<feature type="coiled-coil region" evidence="1">
    <location>
        <begin position="819"/>
        <end position="881"/>
    </location>
</feature>
<proteinExistence type="predicted"/>
<sequence>MAGERDVYGFEVKNDPRHLSLFRDYKPLWEKEEIERTERWKKFLVGLAEATEQAQELSSDLEEIGLEQLEAHWQSWREASEGGDSDSEAALQQLRSLVQAGIPLASRGRLWRLFLGTDKKRIAGVYEKLRRRALGGRASRPKKKHLAESLSDPVASDSPERPAIGVAECDSRCRLLGTQSIGRVESSYLQALNAAEGQEEDAQPDTLDNTAASNSLPGTSLHENDVHSPGQPESVAALEAPATDLTSVTLGSRDAAAGEQRMSSAASNGSNARSRLDRVGGQDWNAQIEKDLHRTFPGLPVMDSTGRRGLRHVLAAYACRNPAVGYCQGMNFVAGFLLLFMNEEDAFWCLCTIVEDLLPGYFSHAMVAPQVDQLVLKHLAEDHCPRLADHLQGQSVAFAFVSTQWFLCLFVNSLPPESCLRVWDMLFFESSAAVLFRVALALFDIYTQALMATEDALDALSVLQNIAPLSYDSSRLLDVACIGFGGVQDPDLATLRSICRLPILSHVQEAARHDVDSDSEDARSVQRSARSTSSTPTCEATSPFAAYSGSDASAPLPSPSSNIPTPDAALAPRAVSASLPASRLKVRINHRLTGADRSGSQSSTPVQSWHATPRWPAEPASSQTSPAADHVAFSQPADSSASPVAQDGPPGSRSQAGRSESEPVMSSEGAAPGPATGRSTMLSRFHMPPLSFGRRGSAAIPTTAVRSAGELPLGGKVLPVNPNKSKAAAALFEIASHPSPLQRQPSTHANQASSASNNQAAAPADSEGSMISGNQDLAEPSPGPPVIPRSPLKLREIDAKVSGPTQQLLAVLHGLQSELESAGSRQQSVQVAVEQLEEQLSGVKEQLQSETSSLADDQNTVNVLRSKAVAVEEELEFVDAEVAAKQTAVTSSMSQLQLKESLLADKDTIIAQLSKQVRQAAGDGFGRIFGGLFRRPAQGSTTPQHPSTDGQ</sequence>
<dbReference type="GO" id="GO:0031267">
    <property type="term" value="F:small GTPase binding"/>
    <property type="evidence" value="ECO:0007669"/>
    <property type="project" value="TreeGrafter"/>
</dbReference>
<feature type="region of interest" description="Disordered" evidence="2">
    <location>
        <begin position="254"/>
        <end position="277"/>
    </location>
</feature>
<dbReference type="InterPro" id="IPR035969">
    <property type="entry name" value="Rab-GAP_TBC_sf"/>
</dbReference>
<dbReference type="Proteomes" id="UP001438707">
    <property type="component" value="Unassembled WGS sequence"/>
</dbReference>
<feature type="compositionally biased region" description="Polar residues" evidence="2">
    <location>
        <begin position="525"/>
        <end position="540"/>
    </location>
</feature>